<evidence type="ECO:0000256" key="2">
    <source>
        <dbReference type="ARBA" id="ARBA00023027"/>
    </source>
</evidence>
<dbReference type="PANTHER" id="PTHR43333:SF1">
    <property type="entry name" value="D-ISOMER SPECIFIC 2-HYDROXYACID DEHYDROGENASE NAD-BINDING DOMAIN-CONTAINING PROTEIN"/>
    <property type="match status" value="1"/>
</dbReference>
<dbReference type="InterPro" id="IPR036291">
    <property type="entry name" value="NAD(P)-bd_dom_sf"/>
</dbReference>
<dbReference type="Proteomes" id="UP001500837">
    <property type="component" value="Unassembled WGS sequence"/>
</dbReference>
<evidence type="ECO:0000259" key="3">
    <source>
        <dbReference type="Pfam" id="PF02826"/>
    </source>
</evidence>
<reference evidence="4 5" key="1">
    <citation type="journal article" date="2019" name="Int. J. Syst. Evol. Microbiol.">
        <title>The Global Catalogue of Microorganisms (GCM) 10K type strain sequencing project: providing services to taxonomists for standard genome sequencing and annotation.</title>
        <authorList>
            <consortium name="The Broad Institute Genomics Platform"/>
            <consortium name="The Broad Institute Genome Sequencing Center for Infectious Disease"/>
            <person name="Wu L."/>
            <person name="Ma J."/>
        </authorList>
    </citation>
    <scope>NUCLEOTIDE SEQUENCE [LARGE SCALE GENOMIC DNA]</scope>
    <source>
        <strain evidence="4 5">JCM 16330</strain>
    </source>
</reference>
<dbReference type="InterPro" id="IPR006140">
    <property type="entry name" value="D-isomer_DH_NAD-bd"/>
</dbReference>
<accession>A0AAV3SAC2</accession>
<organism evidence="4 5">
    <name type="scientific">Halarchaeum salinum</name>
    <dbReference type="NCBI Taxonomy" id="489912"/>
    <lineage>
        <taxon>Archaea</taxon>
        <taxon>Methanobacteriati</taxon>
        <taxon>Methanobacteriota</taxon>
        <taxon>Stenosarchaea group</taxon>
        <taxon>Halobacteria</taxon>
        <taxon>Halobacteriales</taxon>
        <taxon>Halobacteriaceae</taxon>
    </lineage>
</organism>
<sequence length="90" mass="9853">MNVARGPIVDTEALVDALRGSQLAGVALDVTDPEPLPEDHLLWAFDDVYITPHMAGSTPHYYERCANILAGNLDTVDETDAYDELENKVP</sequence>
<dbReference type="PANTHER" id="PTHR43333">
    <property type="entry name" value="2-HACID_DH_C DOMAIN-CONTAINING PROTEIN"/>
    <property type="match status" value="1"/>
</dbReference>
<keyword evidence="5" id="KW-1185">Reference proteome</keyword>
<evidence type="ECO:0000256" key="1">
    <source>
        <dbReference type="ARBA" id="ARBA00023002"/>
    </source>
</evidence>
<gene>
    <name evidence="4" type="ORF">GCM10009066_27680</name>
</gene>
<dbReference type="SUPFAM" id="SSF51735">
    <property type="entry name" value="NAD(P)-binding Rossmann-fold domains"/>
    <property type="match status" value="1"/>
</dbReference>
<feature type="domain" description="D-isomer specific 2-hydroxyacid dehydrogenase NAD-binding" evidence="3">
    <location>
        <begin position="2"/>
        <end position="55"/>
    </location>
</feature>
<name>A0AAV3SAC2_9EURY</name>
<evidence type="ECO:0000313" key="4">
    <source>
        <dbReference type="EMBL" id="GAA0313018.1"/>
    </source>
</evidence>
<evidence type="ECO:0000313" key="5">
    <source>
        <dbReference type="Proteomes" id="UP001500837"/>
    </source>
</evidence>
<dbReference type="Gene3D" id="3.40.50.720">
    <property type="entry name" value="NAD(P)-binding Rossmann-like Domain"/>
    <property type="match status" value="2"/>
</dbReference>
<dbReference type="AlphaFoldDB" id="A0AAV3SAC2"/>
<keyword evidence="1" id="KW-0560">Oxidoreductase</keyword>
<dbReference type="GO" id="GO:0051287">
    <property type="term" value="F:NAD binding"/>
    <property type="evidence" value="ECO:0007669"/>
    <property type="project" value="InterPro"/>
</dbReference>
<comment type="caution">
    <text evidence="4">The sequence shown here is derived from an EMBL/GenBank/DDBJ whole genome shotgun (WGS) entry which is preliminary data.</text>
</comment>
<dbReference type="GO" id="GO:0016491">
    <property type="term" value="F:oxidoreductase activity"/>
    <property type="evidence" value="ECO:0007669"/>
    <property type="project" value="UniProtKB-KW"/>
</dbReference>
<protein>
    <recommendedName>
        <fullName evidence="3">D-isomer specific 2-hydroxyacid dehydrogenase NAD-binding domain-containing protein</fullName>
    </recommendedName>
</protein>
<dbReference type="Pfam" id="PF02826">
    <property type="entry name" value="2-Hacid_dh_C"/>
    <property type="match status" value="1"/>
</dbReference>
<dbReference type="EMBL" id="BAAABL010000092">
    <property type="protein sequence ID" value="GAA0313018.1"/>
    <property type="molecule type" value="Genomic_DNA"/>
</dbReference>
<keyword evidence="2" id="KW-0520">NAD</keyword>
<proteinExistence type="predicted"/>